<evidence type="ECO:0000259" key="2">
    <source>
        <dbReference type="PROSITE" id="PS51272"/>
    </source>
</evidence>
<dbReference type="PANTHER" id="PTHR43308:SF5">
    <property type="entry name" value="S-LAYER PROTEIN _ PEPTIDOGLYCAN ENDO-BETA-N-ACETYLGLUCOSAMINIDASE"/>
    <property type="match status" value="1"/>
</dbReference>
<accession>A0ABW2V4H1</accession>
<gene>
    <name evidence="3" type="ORF">ACFQWB_13950</name>
</gene>
<keyword evidence="1" id="KW-0732">Signal</keyword>
<feature type="domain" description="SLH" evidence="2">
    <location>
        <begin position="120"/>
        <end position="183"/>
    </location>
</feature>
<feature type="signal peptide" evidence="1">
    <location>
        <begin position="1"/>
        <end position="29"/>
    </location>
</feature>
<name>A0ABW2V4H1_9BACL</name>
<keyword evidence="4" id="KW-1185">Reference proteome</keyword>
<evidence type="ECO:0000256" key="1">
    <source>
        <dbReference type="SAM" id="SignalP"/>
    </source>
</evidence>
<dbReference type="EMBL" id="JBHTGQ010000032">
    <property type="protein sequence ID" value="MFC7751024.1"/>
    <property type="molecule type" value="Genomic_DNA"/>
</dbReference>
<dbReference type="PANTHER" id="PTHR43308">
    <property type="entry name" value="OUTER MEMBRANE PROTEIN ALPHA-RELATED"/>
    <property type="match status" value="1"/>
</dbReference>
<dbReference type="PROSITE" id="PS51272">
    <property type="entry name" value="SLH"/>
    <property type="match status" value="2"/>
</dbReference>
<feature type="domain" description="SLH" evidence="2">
    <location>
        <begin position="50"/>
        <end position="113"/>
    </location>
</feature>
<sequence>MPLKRLHRFLIFILICALFVGLAPGLAAADAGESPASSRTGMRAADTTIAAPPFKDVKPTHPYHRYIAYLKNGAMISGYEDGTFRPSASVTRAEFVVILANALFADSVYAFAGFSNDSEDSSPVPFADVPEWASAPIKKAVEKGLVEGVSDTLFGSDEPITREQAAAIAWRYMKEWLYAEPYEGEIGVGTENVEAYALEGVRNVIAYGLHGPLSEIYSEAGFEPKRPITRAETSALVYRLLERQSDYSGFALKAYWLSPDGLRFESYSDNWDVPKLKKLSAQLDGNVHGEERRMLDRIVVAEEGEEEALGLFVPGTDRPDGHLAYTVGGLSPGAVIYLFNADRFVTPEDYAITLAHEYGHLFSFYWTIRSEGLPPTSRQTKWAEMRGLRDHPRVIFDDSPEYGNFEDTEHHFWSAHEIMADDYVLLFGSPEAKRKLYDERDDLNVYTGLSYTPDNIAIPAVESTKLRSYWSELIGLKLPPGDIRKPELLDLQTDAGSGSYPSYTVRFAPATSDAERGVQYFLRWSYQKDGKNDKSEYVHYNSPIVNNATTIVFGGSMESVPVETASLRIYAYFPDTAQLIYSDLVWYDFSDPKQPKKTADPFNVGLTVRGTPELAELKSRMLGKWKVEEDLTVELLPDGSFRAEGTVLNDRISFGGNYELFGYRNHPYIKMILSSVDTEKTWPAPGDADPEGGGSDTYLHRQIASSLIGQFGFYRIDQAGDSVLNLQTAVYYNGEFVTNDNKEIWNRLKE</sequence>
<protein>
    <submittedName>
        <fullName evidence="3">S-layer homology domain-containing protein</fullName>
    </submittedName>
</protein>
<comment type="caution">
    <text evidence="3">The sequence shown here is derived from an EMBL/GenBank/DDBJ whole genome shotgun (WGS) entry which is preliminary data.</text>
</comment>
<dbReference type="RefSeq" id="WP_138789522.1">
    <property type="nucleotide sequence ID" value="NZ_JBHTGQ010000032.1"/>
</dbReference>
<proteinExistence type="predicted"/>
<organism evidence="3 4">
    <name type="scientific">Paenibacillus thermoaerophilus</name>
    <dbReference type="NCBI Taxonomy" id="1215385"/>
    <lineage>
        <taxon>Bacteria</taxon>
        <taxon>Bacillati</taxon>
        <taxon>Bacillota</taxon>
        <taxon>Bacilli</taxon>
        <taxon>Bacillales</taxon>
        <taxon>Paenibacillaceae</taxon>
        <taxon>Paenibacillus</taxon>
    </lineage>
</organism>
<dbReference type="InterPro" id="IPR001119">
    <property type="entry name" value="SLH_dom"/>
</dbReference>
<dbReference type="Proteomes" id="UP001596528">
    <property type="component" value="Unassembled WGS sequence"/>
</dbReference>
<dbReference type="Pfam" id="PF00395">
    <property type="entry name" value="SLH"/>
    <property type="match status" value="2"/>
</dbReference>
<evidence type="ECO:0000313" key="3">
    <source>
        <dbReference type="EMBL" id="MFC7751024.1"/>
    </source>
</evidence>
<reference evidence="4" key="1">
    <citation type="journal article" date="2019" name="Int. J. Syst. Evol. Microbiol.">
        <title>The Global Catalogue of Microorganisms (GCM) 10K type strain sequencing project: providing services to taxonomists for standard genome sequencing and annotation.</title>
        <authorList>
            <consortium name="The Broad Institute Genomics Platform"/>
            <consortium name="The Broad Institute Genome Sequencing Center for Infectious Disease"/>
            <person name="Wu L."/>
            <person name="Ma J."/>
        </authorList>
    </citation>
    <scope>NUCLEOTIDE SEQUENCE [LARGE SCALE GENOMIC DNA]</scope>
    <source>
        <strain evidence="4">JCM 18657</strain>
    </source>
</reference>
<evidence type="ECO:0000313" key="4">
    <source>
        <dbReference type="Proteomes" id="UP001596528"/>
    </source>
</evidence>
<feature type="chain" id="PRO_5047383161" evidence="1">
    <location>
        <begin position="30"/>
        <end position="750"/>
    </location>
</feature>
<dbReference type="InterPro" id="IPR051465">
    <property type="entry name" value="Cell_Envelope_Struct_Comp"/>
</dbReference>